<dbReference type="AlphaFoldDB" id="A0A9X2IF38"/>
<protein>
    <recommendedName>
        <fullName evidence="3">Pyridoxamine 5'-phosphate oxidase family protein</fullName>
    </recommendedName>
</protein>
<name>A0A9X2IF38_9ACTN</name>
<dbReference type="Gene3D" id="2.30.110.10">
    <property type="entry name" value="Electron Transport, Fmn-binding Protein, Chain A"/>
    <property type="match status" value="1"/>
</dbReference>
<gene>
    <name evidence="1" type="ORF">M8330_11585</name>
</gene>
<proteinExistence type="predicted"/>
<evidence type="ECO:0000313" key="2">
    <source>
        <dbReference type="Proteomes" id="UP001139485"/>
    </source>
</evidence>
<sequence length="140" mass="14576">MRSTHACHQLDDAQCWAVLLEHDHGLTTLPGTTGTGTAVVPVGYAPLAPGVLAVRCPDPDLADGARLGARVTLELSGAGRSSSWTVLVSGVLRELEPDETGRWSDDVPSRGPVVTLHVDAVGGCEALLAQRGHEVLRPAS</sequence>
<dbReference type="EMBL" id="JAMOIL010000013">
    <property type="protein sequence ID" value="MCM0620932.1"/>
    <property type="molecule type" value="Genomic_DNA"/>
</dbReference>
<reference evidence="1" key="1">
    <citation type="submission" date="2022-05" db="EMBL/GenBank/DDBJ databases">
        <authorList>
            <person name="Tuo L."/>
        </authorList>
    </citation>
    <scope>NUCLEOTIDE SEQUENCE</scope>
    <source>
        <strain evidence="1">BSK12Z-4</strain>
    </source>
</reference>
<accession>A0A9X2IF38</accession>
<dbReference type="RefSeq" id="WP_250827451.1">
    <property type="nucleotide sequence ID" value="NZ_JAMOIL010000013.1"/>
</dbReference>
<keyword evidence="2" id="KW-1185">Reference proteome</keyword>
<evidence type="ECO:0008006" key="3">
    <source>
        <dbReference type="Google" id="ProtNLM"/>
    </source>
</evidence>
<evidence type="ECO:0000313" key="1">
    <source>
        <dbReference type="EMBL" id="MCM0620932.1"/>
    </source>
</evidence>
<comment type="caution">
    <text evidence="1">The sequence shown here is derived from an EMBL/GenBank/DDBJ whole genome shotgun (WGS) entry which is preliminary data.</text>
</comment>
<organism evidence="1 2">
    <name type="scientific">Nocardioides bruguierae</name>
    <dbReference type="NCBI Taxonomy" id="2945102"/>
    <lineage>
        <taxon>Bacteria</taxon>
        <taxon>Bacillati</taxon>
        <taxon>Actinomycetota</taxon>
        <taxon>Actinomycetes</taxon>
        <taxon>Propionibacteriales</taxon>
        <taxon>Nocardioidaceae</taxon>
        <taxon>Nocardioides</taxon>
    </lineage>
</organism>
<dbReference type="Proteomes" id="UP001139485">
    <property type="component" value="Unassembled WGS sequence"/>
</dbReference>
<dbReference type="InterPro" id="IPR012349">
    <property type="entry name" value="Split_barrel_FMN-bd"/>
</dbReference>